<dbReference type="Gene3D" id="3.40.50.720">
    <property type="entry name" value="NAD(P)-binding Rossmann-like Domain"/>
    <property type="match status" value="1"/>
</dbReference>
<name>A0A8R1XTB4_ONCVO</name>
<dbReference type="Proteomes" id="UP000024404">
    <property type="component" value="Unassembled WGS sequence"/>
</dbReference>
<dbReference type="Pfam" id="PF00106">
    <property type="entry name" value="adh_short"/>
    <property type="match status" value="1"/>
</dbReference>
<dbReference type="InterPro" id="IPR020904">
    <property type="entry name" value="Sc_DH/Rdtase_CS"/>
</dbReference>
<dbReference type="EnsemblMetazoa" id="OVOC2302.1">
    <property type="protein sequence ID" value="OVOC2302.1"/>
    <property type="gene ID" value="WBGene00239111"/>
</dbReference>
<sequence length="346" mass="39520">MLPLAILFVVLPLLYFIYGLLGRKLTISGIERKAVLITGCGSGFGRDLVKRCLENGLTVFAGCQFESNVKELEERYSSINQGRLHAFQMDVTDDESVRKSREIVDVVLKEKNLVFHALVNNAGIRGNLFHDDFLTLDDYKEVLDVNLLGVIRVTKTFRDLIKKSRGRLVICSSATTLFSAPCHSSYCCSKFAVQAYSIVIRHELQPYGVDVIEIAPGYFKTGMGNIEAILQMMDVIWYQASQKLREEYGYDYNEKAKKFIKKLLSKILKTDTTSVIDAYYEAIVAKRPKILYRIGWDALFIFYPYSILPLRLQLYVMKFIAYVSRAPLPLITTKNIHPENPENYDD</sequence>
<evidence type="ECO:0000256" key="1">
    <source>
        <dbReference type="ARBA" id="ARBA00023002"/>
    </source>
</evidence>
<proteinExistence type="predicted"/>
<keyword evidence="3" id="KW-1185">Reference proteome</keyword>
<dbReference type="PRINTS" id="PR00081">
    <property type="entry name" value="GDHRDH"/>
</dbReference>
<dbReference type="InterPro" id="IPR002347">
    <property type="entry name" value="SDR_fam"/>
</dbReference>
<dbReference type="PANTHER" id="PTHR43313:SF1">
    <property type="entry name" value="3BETA-HYDROXYSTEROID DEHYDROGENASE DHS-16"/>
    <property type="match status" value="1"/>
</dbReference>
<accession>A0A8R1XTB4</accession>
<dbReference type="EMBL" id="CMVM020000073">
    <property type="status" value="NOT_ANNOTATED_CDS"/>
    <property type="molecule type" value="Genomic_DNA"/>
</dbReference>
<dbReference type="AlphaFoldDB" id="A0A8R1XTB4"/>
<evidence type="ECO:0000313" key="3">
    <source>
        <dbReference type="Proteomes" id="UP000024404"/>
    </source>
</evidence>
<organism evidence="2 3">
    <name type="scientific">Onchocerca volvulus</name>
    <dbReference type="NCBI Taxonomy" id="6282"/>
    <lineage>
        <taxon>Eukaryota</taxon>
        <taxon>Metazoa</taxon>
        <taxon>Ecdysozoa</taxon>
        <taxon>Nematoda</taxon>
        <taxon>Chromadorea</taxon>
        <taxon>Rhabditida</taxon>
        <taxon>Spirurina</taxon>
        <taxon>Spiruromorpha</taxon>
        <taxon>Filarioidea</taxon>
        <taxon>Onchocercidae</taxon>
        <taxon>Onchocerca</taxon>
    </lineage>
</organism>
<keyword evidence="1" id="KW-0560">Oxidoreductase</keyword>
<reference evidence="2" key="2">
    <citation type="submission" date="2022-06" db="UniProtKB">
        <authorList>
            <consortium name="EnsemblMetazoa"/>
        </authorList>
    </citation>
    <scope>IDENTIFICATION</scope>
</reference>
<dbReference type="GO" id="GO:0008202">
    <property type="term" value="P:steroid metabolic process"/>
    <property type="evidence" value="ECO:0007669"/>
    <property type="project" value="TreeGrafter"/>
</dbReference>
<dbReference type="GO" id="GO:0016491">
    <property type="term" value="F:oxidoreductase activity"/>
    <property type="evidence" value="ECO:0007669"/>
    <property type="project" value="UniProtKB-KW"/>
</dbReference>
<dbReference type="PANTHER" id="PTHR43313">
    <property type="entry name" value="SHORT-CHAIN DEHYDROGENASE/REDUCTASE FAMILY 9C"/>
    <property type="match status" value="1"/>
</dbReference>
<evidence type="ECO:0000313" key="2">
    <source>
        <dbReference type="EnsemblMetazoa" id="OVOC2302.1"/>
    </source>
</evidence>
<dbReference type="InterPro" id="IPR036291">
    <property type="entry name" value="NAD(P)-bd_dom_sf"/>
</dbReference>
<protein>
    <submittedName>
        <fullName evidence="2">Uncharacterized protein</fullName>
    </submittedName>
</protein>
<dbReference type="PROSITE" id="PS00061">
    <property type="entry name" value="ADH_SHORT"/>
    <property type="match status" value="1"/>
</dbReference>
<dbReference type="SUPFAM" id="SSF51735">
    <property type="entry name" value="NAD(P)-binding Rossmann-fold domains"/>
    <property type="match status" value="1"/>
</dbReference>
<dbReference type="OMA" id="NAGIKGH"/>
<reference evidence="3" key="1">
    <citation type="submission" date="2013-10" db="EMBL/GenBank/DDBJ databases">
        <title>Genome sequencing of Onchocerca volvulus.</title>
        <authorList>
            <person name="Cotton J."/>
            <person name="Tsai J."/>
            <person name="Stanley E."/>
            <person name="Tracey A."/>
            <person name="Holroyd N."/>
            <person name="Lustigman S."/>
            <person name="Berriman M."/>
        </authorList>
    </citation>
    <scope>NUCLEOTIDE SEQUENCE</scope>
</reference>